<evidence type="ECO:0000256" key="4">
    <source>
        <dbReference type="ARBA" id="ARBA00022777"/>
    </source>
</evidence>
<evidence type="ECO:0000256" key="5">
    <source>
        <dbReference type="ARBA" id="ARBA00023136"/>
    </source>
</evidence>
<dbReference type="OrthoDB" id="342253at2157"/>
<dbReference type="InterPro" id="IPR036097">
    <property type="entry name" value="HisK_dim/P_sf"/>
</dbReference>
<dbReference type="GO" id="GO:0000156">
    <property type="term" value="F:phosphorelay response regulator activity"/>
    <property type="evidence" value="ECO:0007669"/>
    <property type="project" value="TreeGrafter"/>
</dbReference>
<dbReference type="InterPro" id="IPR000014">
    <property type="entry name" value="PAS"/>
</dbReference>
<proteinExistence type="predicted"/>
<evidence type="ECO:0000259" key="7">
    <source>
        <dbReference type="PROSITE" id="PS50109"/>
    </source>
</evidence>
<evidence type="ECO:0000313" key="11">
    <source>
        <dbReference type="Proteomes" id="UP000323537"/>
    </source>
</evidence>
<feature type="compositionally biased region" description="Basic and acidic residues" evidence="6">
    <location>
        <begin position="129"/>
        <end position="147"/>
    </location>
</feature>
<feature type="domain" description="PAS" evidence="8">
    <location>
        <begin position="23"/>
        <end position="98"/>
    </location>
</feature>
<dbReference type="Gene3D" id="1.10.287.130">
    <property type="match status" value="1"/>
</dbReference>
<evidence type="ECO:0000256" key="3">
    <source>
        <dbReference type="ARBA" id="ARBA00022679"/>
    </source>
</evidence>
<dbReference type="Proteomes" id="UP000323537">
    <property type="component" value="Unassembled WGS sequence"/>
</dbReference>
<keyword evidence="3" id="KW-0808">Transferase</keyword>
<dbReference type="PANTHER" id="PTHR42878">
    <property type="entry name" value="TWO-COMPONENT HISTIDINE KINASE"/>
    <property type="match status" value="1"/>
</dbReference>
<dbReference type="AlphaFoldDB" id="A0A1I3CN15"/>
<accession>A0A1I3CN15</accession>
<feature type="region of interest" description="Disordered" evidence="6">
    <location>
        <begin position="1"/>
        <end position="23"/>
    </location>
</feature>
<dbReference type="CDD" id="cd00075">
    <property type="entry name" value="HATPase"/>
    <property type="match status" value="1"/>
</dbReference>
<dbReference type="GO" id="GO:0030295">
    <property type="term" value="F:protein kinase activator activity"/>
    <property type="evidence" value="ECO:0007669"/>
    <property type="project" value="TreeGrafter"/>
</dbReference>
<keyword evidence="5" id="KW-0472">Membrane</keyword>
<protein>
    <recommendedName>
        <fullName evidence="2">histidine kinase</fullName>
        <ecNumber evidence="2">2.7.13.3</ecNumber>
    </recommendedName>
</protein>
<dbReference type="SUPFAM" id="SSF55785">
    <property type="entry name" value="PYP-like sensor domain (PAS domain)"/>
    <property type="match status" value="1"/>
</dbReference>
<dbReference type="InterPro" id="IPR050351">
    <property type="entry name" value="BphY/WalK/GraS-like"/>
</dbReference>
<dbReference type="InterPro" id="IPR003594">
    <property type="entry name" value="HATPase_dom"/>
</dbReference>
<keyword evidence="11" id="KW-1185">Reference proteome</keyword>
<evidence type="ECO:0000256" key="6">
    <source>
        <dbReference type="SAM" id="MobiDB-lite"/>
    </source>
</evidence>
<dbReference type="PROSITE" id="PS50112">
    <property type="entry name" value="PAS"/>
    <property type="match status" value="1"/>
</dbReference>
<dbReference type="SUPFAM" id="SSF47384">
    <property type="entry name" value="Homodimeric domain of signal transducing histidine kinase"/>
    <property type="match status" value="1"/>
</dbReference>
<sequence>MDDERDRDHGRSRDHGRTHTDDRSRYAAAVVDAIRDGAYVLDADRIRVFANDRLREVTGFGDDLLLAKHPERLVEAGYWDEREGDRYREAVERVLEGDSREERVQLTTTLGDGSSVTTETRLTPLTADELDRVGSGERSRDGTPDDPRIVGVVGVIRDVTERVERERELERLNERLERLSGFLSHDLRNPLSVAKGYVDLARETGDLERLDPAEDALDRIGALIDDALVLAREPAAIDVAETTVDLGELARDCWESGDFGEPPAGATLVVEGGGPVFADPTLLRRAVGNLLANAFEHAGDAPAVRVGVDDRGVYVADDGPGIPDEEREAVTEFGVSKDGGTGIGLAIVERVAAAHGWTLEIGESREDGFEARLVGAEPTR</sequence>
<dbReference type="PROSITE" id="PS50113">
    <property type="entry name" value="PAC"/>
    <property type="match status" value="1"/>
</dbReference>
<dbReference type="Pfam" id="PF08448">
    <property type="entry name" value="PAS_4"/>
    <property type="match status" value="1"/>
</dbReference>
<dbReference type="SMART" id="SM00387">
    <property type="entry name" value="HATPase_c"/>
    <property type="match status" value="1"/>
</dbReference>
<dbReference type="InterPro" id="IPR005467">
    <property type="entry name" value="His_kinase_dom"/>
</dbReference>
<dbReference type="SMART" id="SM00388">
    <property type="entry name" value="HisKA"/>
    <property type="match status" value="1"/>
</dbReference>
<dbReference type="Gene3D" id="3.30.450.20">
    <property type="entry name" value="PAS domain"/>
    <property type="match status" value="1"/>
</dbReference>
<evidence type="ECO:0000259" key="9">
    <source>
        <dbReference type="PROSITE" id="PS50113"/>
    </source>
</evidence>
<evidence type="ECO:0000259" key="8">
    <source>
        <dbReference type="PROSITE" id="PS50112"/>
    </source>
</evidence>
<name>A0A1I3CN15_9EURY</name>
<dbReference type="EMBL" id="FOPZ01000025">
    <property type="protein sequence ID" value="SFH75915.1"/>
    <property type="molecule type" value="Genomic_DNA"/>
</dbReference>
<feature type="region of interest" description="Disordered" evidence="6">
    <location>
        <begin position="125"/>
        <end position="147"/>
    </location>
</feature>
<evidence type="ECO:0000313" key="10">
    <source>
        <dbReference type="EMBL" id="SFH75915.1"/>
    </source>
</evidence>
<evidence type="ECO:0000256" key="2">
    <source>
        <dbReference type="ARBA" id="ARBA00012438"/>
    </source>
</evidence>
<dbReference type="Gene3D" id="3.30.565.10">
    <property type="entry name" value="Histidine kinase-like ATPase, C-terminal domain"/>
    <property type="match status" value="1"/>
</dbReference>
<comment type="catalytic activity">
    <reaction evidence="1">
        <text>ATP + protein L-histidine = ADP + protein N-phospho-L-histidine.</text>
        <dbReference type="EC" id="2.7.13.3"/>
    </reaction>
</comment>
<dbReference type="PANTHER" id="PTHR42878:SF15">
    <property type="entry name" value="BACTERIOPHYTOCHROME"/>
    <property type="match status" value="1"/>
</dbReference>
<dbReference type="GO" id="GO:0016020">
    <property type="term" value="C:membrane"/>
    <property type="evidence" value="ECO:0007669"/>
    <property type="project" value="UniProtKB-SubCell"/>
</dbReference>
<dbReference type="InterPro" id="IPR036890">
    <property type="entry name" value="HATPase_C_sf"/>
</dbReference>
<dbReference type="GO" id="GO:0007234">
    <property type="term" value="P:osmosensory signaling via phosphorelay pathway"/>
    <property type="evidence" value="ECO:0007669"/>
    <property type="project" value="TreeGrafter"/>
</dbReference>
<dbReference type="InterPro" id="IPR035965">
    <property type="entry name" value="PAS-like_dom_sf"/>
</dbReference>
<evidence type="ECO:0000256" key="1">
    <source>
        <dbReference type="ARBA" id="ARBA00000085"/>
    </source>
</evidence>
<dbReference type="PROSITE" id="PS50109">
    <property type="entry name" value="HIS_KIN"/>
    <property type="match status" value="1"/>
</dbReference>
<dbReference type="Pfam" id="PF02518">
    <property type="entry name" value="HATPase_c"/>
    <property type="match status" value="1"/>
</dbReference>
<dbReference type="InterPro" id="IPR013656">
    <property type="entry name" value="PAS_4"/>
</dbReference>
<dbReference type="InterPro" id="IPR003661">
    <property type="entry name" value="HisK_dim/P_dom"/>
</dbReference>
<feature type="domain" description="Histidine kinase" evidence="7">
    <location>
        <begin position="182"/>
        <end position="373"/>
    </location>
</feature>
<dbReference type="EC" id="2.7.13.3" evidence="2"/>
<dbReference type="InterPro" id="IPR000700">
    <property type="entry name" value="PAS-assoc_C"/>
</dbReference>
<reference evidence="10 11" key="1">
    <citation type="submission" date="2016-10" db="EMBL/GenBank/DDBJ databases">
        <authorList>
            <person name="Varghese N."/>
            <person name="Submissions S."/>
        </authorList>
    </citation>
    <scope>NUCLEOTIDE SEQUENCE [LARGE SCALE GENOMIC DNA]</scope>
    <source>
        <strain evidence="10 11">CGMCC 1.6377</strain>
    </source>
</reference>
<dbReference type="Pfam" id="PF00512">
    <property type="entry name" value="HisKA"/>
    <property type="match status" value="1"/>
</dbReference>
<dbReference type="RefSeq" id="WP_149785584.1">
    <property type="nucleotide sequence ID" value="NZ_BAAADP010000002.1"/>
</dbReference>
<gene>
    <name evidence="10" type="ORF">SAMN04488066_12527</name>
</gene>
<feature type="domain" description="PAC" evidence="9">
    <location>
        <begin position="100"/>
        <end position="171"/>
    </location>
</feature>
<dbReference type="GO" id="GO:0000155">
    <property type="term" value="F:phosphorelay sensor kinase activity"/>
    <property type="evidence" value="ECO:0007669"/>
    <property type="project" value="InterPro"/>
</dbReference>
<keyword evidence="4 10" id="KW-0418">Kinase</keyword>
<dbReference type="CDD" id="cd00082">
    <property type="entry name" value="HisKA"/>
    <property type="match status" value="1"/>
</dbReference>
<organism evidence="10 11">
    <name type="scientific">Halorubrum aquaticum</name>
    <dbReference type="NCBI Taxonomy" id="387340"/>
    <lineage>
        <taxon>Archaea</taxon>
        <taxon>Methanobacteriati</taxon>
        <taxon>Methanobacteriota</taxon>
        <taxon>Stenosarchaea group</taxon>
        <taxon>Halobacteria</taxon>
        <taxon>Halobacteriales</taxon>
        <taxon>Haloferacaceae</taxon>
        <taxon>Halorubrum</taxon>
    </lineage>
</organism>
<dbReference type="SUPFAM" id="SSF55874">
    <property type="entry name" value="ATPase domain of HSP90 chaperone/DNA topoisomerase II/histidine kinase"/>
    <property type="match status" value="1"/>
</dbReference>